<keyword evidence="1" id="KW-0812">Transmembrane</keyword>
<protein>
    <submittedName>
        <fullName evidence="2">Uncharacterized protein</fullName>
    </submittedName>
</protein>
<organism evidence="2">
    <name type="scientific">Arundo donax</name>
    <name type="common">Giant reed</name>
    <name type="synonym">Donax arundinaceus</name>
    <dbReference type="NCBI Taxonomy" id="35708"/>
    <lineage>
        <taxon>Eukaryota</taxon>
        <taxon>Viridiplantae</taxon>
        <taxon>Streptophyta</taxon>
        <taxon>Embryophyta</taxon>
        <taxon>Tracheophyta</taxon>
        <taxon>Spermatophyta</taxon>
        <taxon>Magnoliopsida</taxon>
        <taxon>Liliopsida</taxon>
        <taxon>Poales</taxon>
        <taxon>Poaceae</taxon>
        <taxon>PACMAD clade</taxon>
        <taxon>Arundinoideae</taxon>
        <taxon>Arundineae</taxon>
        <taxon>Arundo</taxon>
    </lineage>
</organism>
<dbReference type="EMBL" id="GBRH01240443">
    <property type="protein sequence ID" value="JAD57452.1"/>
    <property type="molecule type" value="Transcribed_RNA"/>
</dbReference>
<reference evidence="2" key="1">
    <citation type="submission" date="2014-09" db="EMBL/GenBank/DDBJ databases">
        <authorList>
            <person name="Magalhaes I.L.F."/>
            <person name="Oliveira U."/>
            <person name="Santos F.R."/>
            <person name="Vidigal T.H.D.A."/>
            <person name="Brescovit A.D."/>
            <person name="Santos A.J."/>
        </authorList>
    </citation>
    <scope>NUCLEOTIDE SEQUENCE</scope>
    <source>
        <tissue evidence="2">Shoot tissue taken approximately 20 cm above the soil surface</tissue>
    </source>
</reference>
<proteinExistence type="predicted"/>
<dbReference type="AlphaFoldDB" id="A0A0A9BDS2"/>
<keyword evidence="1" id="KW-1133">Transmembrane helix</keyword>
<feature type="transmembrane region" description="Helical" evidence="1">
    <location>
        <begin position="21"/>
        <end position="40"/>
    </location>
</feature>
<name>A0A0A9BDS2_ARUDO</name>
<evidence type="ECO:0000256" key="1">
    <source>
        <dbReference type="SAM" id="Phobius"/>
    </source>
</evidence>
<accession>A0A0A9BDS2</accession>
<keyword evidence="1" id="KW-0472">Membrane</keyword>
<sequence length="43" mass="4834">MTQRQMFVSVVRLTSVTRNNNVVAQLLIMDISVTLLLSSIPML</sequence>
<reference evidence="2" key="2">
    <citation type="journal article" date="2015" name="Data Brief">
        <title>Shoot transcriptome of the giant reed, Arundo donax.</title>
        <authorList>
            <person name="Barrero R.A."/>
            <person name="Guerrero F.D."/>
            <person name="Moolhuijzen P."/>
            <person name="Goolsby J.A."/>
            <person name="Tidwell J."/>
            <person name="Bellgard S.E."/>
            <person name="Bellgard M.I."/>
        </authorList>
    </citation>
    <scope>NUCLEOTIDE SEQUENCE</scope>
    <source>
        <tissue evidence="2">Shoot tissue taken approximately 20 cm above the soil surface</tissue>
    </source>
</reference>
<evidence type="ECO:0000313" key="2">
    <source>
        <dbReference type="EMBL" id="JAD57452.1"/>
    </source>
</evidence>